<feature type="non-terminal residue" evidence="1">
    <location>
        <position position="68"/>
    </location>
</feature>
<accession>A0AAN8PTK2</accession>
<organism evidence="1 2">
    <name type="scientific">Polyplax serrata</name>
    <name type="common">Common mouse louse</name>
    <dbReference type="NCBI Taxonomy" id="468196"/>
    <lineage>
        <taxon>Eukaryota</taxon>
        <taxon>Metazoa</taxon>
        <taxon>Ecdysozoa</taxon>
        <taxon>Arthropoda</taxon>
        <taxon>Hexapoda</taxon>
        <taxon>Insecta</taxon>
        <taxon>Pterygota</taxon>
        <taxon>Neoptera</taxon>
        <taxon>Paraneoptera</taxon>
        <taxon>Psocodea</taxon>
        <taxon>Troctomorpha</taxon>
        <taxon>Phthiraptera</taxon>
        <taxon>Anoplura</taxon>
        <taxon>Polyplacidae</taxon>
        <taxon>Polyplax</taxon>
    </lineage>
</organism>
<dbReference type="AlphaFoldDB" id="A0AAN8PTK2"/>
<proteinExistence type="predicted"/>
<name>A0AAN8PTK2_POLSC</name>
<gene>
    <name evidence="1" type="ORF">RUM43_012732</name>
</gene>
<reference evidence="1 2" key="1">
    <citation type="submission" date="2023-10" db="EMBL/GenBank/DDBJ databases">
        <title>Genomes of two closely related lineages of the louse Polyplax serrata with different host specificities.</title>
        <authorList>
            <person name="Martinu J."/>
            <person name="Tarabai H."/>
            <person name="Stefka J."/>
            <person name="Hypsa V."/>
        </authorList>
    </citation>
    <scope>NUCLEOTIDE SEQUENCE [LARGE SCALE GENOMIC DNA]</scope>
    <source>
        <strain evidence="1">HR10_N</strain>
    </source>
</reference>
<evidence type="ECO:0000313" key="2">
    <source>
        <dbReference type="Proteomes" id="UP001372834"/>
    </source>
</evidence>
<sequence>MEQYAKRDEKKNLEEACGVCETLTWGAEVWNSQLLEIKKKTLEKQNPAKLALKITKWLSSSLLNFVQT</sequence>
<comment type="caution">
    <text evidence="1">The sequence shown here is derived from an EMBL/GenBank/DDBJ whole genome shotgun (WGS) entry which is preliminary data.</text>
</comment>
<evidence type="ECO:0000313" key="1">
    <source>
        <dbReference type="EMBL" id="KAK6632989.1"/>
    </source>
</evidence>
<dbReference type="Proteomes" id="UP001372834">
    <property type="component" value="Unassembled WGS sequence"/>
</dbReference>
<protein>
    <submittedName>
        <fullName evidence="1">Uncharacterized protein</fullName>
    </submittedName>
</protein>
<dbReference type="EMBL" id="JAWJWE010000006">
    <property type="protein sequence ID" value="KAK6632989.1"/>
    <property type="molecule type" value="Genomic_DNA"/>
</dbReference>